<dbReference type="GO" id="GO:0006882">
    <property type="term" value="P:intracellular zinc ion homeostasis"/>
    <property type="evidence" value="ECO:0007669"/>
    <property type="project" value="TreeGrafter"/>
</dbReference>
<feature type="transmembrane region" description="Helical" evidence="6">
    <location>
        <begin position="436"/>
        <end position="455"/>
    </location>
</feature>
<dbReference type="GO" id="GO:0005385">
    <property type="term" value="F:zinc ion transmembrane transporter activity"/>
    <property type="evidence" value="ECO:0007669"/>
    <property type="project" value="TreeGrafter"/>
</dbReference>
<evidence type="ECO:0000256" key="7">
    <source>
        <dbReference type="SAM" id="SignalP"/>
    </source>
</evidence>
<evidence type="ECO:0000256" key="4">
    <source>
        <dbReference type="ARBA" id="ARBA00023136"/>
    </source>
</evidence>
<feature type="transmembrane region" description="Helical" evidence="6">
    <location>
        <begin position="731"/>
        <end position="753"/>
    </location>
</feature>
<dbReference type="Pfam" id="PF02535">
    <property type="entry name" value="Zip"/>
    <property type="match status" value="1"/>
</dbReference>
<dbReference type="InterPro" id="IPR003689">
    <property type="entry name" value="ZIP"/>
</dbReference>
<protein>
    <submittedName>
        <fullName evidence="8">Uncharacterized protein</fullName>
    </submittedName>
</protein>
<evidence type="ECO:0000256" key="2">
    <source>
        <dbReference type="ARBA" id="ARBA00022692"/>
    </source>
</evidence>
<evidence type="ECO:0000256" key="6">
    <source>
        <dbReference type="SAM" id="Phobius"/>
    </source>
</evidence>
<dbReference type="Proteomes" id="UP001145021">
    <property type="component" value="Unassembled WGS sequence"/>
</dbReference>
<feature type="chain" id="PRO_5040787765" evidence="7">
    <location>
        <begin position="28"/>
        <end position="756"/>
    </location>
</feature>
<feature type="compositionally biased region" description="Low complexity" evidence="5">
    <location>
        <begin position="507"/>
        <end position="517"/>
    </location>
</feature>
<dbReference type="EMBL" id="JANBOH010000235">
    <property type="protein sequence ID" value="KAJ1643636.1"/>
    <property type="molecule type" value="Genomic_DNA"/>
</dbReference>
<name>A0A9W7XJB9_9FUNG</name>
<reference evidence="8" key="1">
    <citation type="submission" date="2022-07" db="EMBL/GenBank/DDBJ databases">
        <title>Phylogenomic reconstructions and comparative analyses of Kickxellomycotina fungi.</title>
        <authorList>
            <person name="Reynolds N.K."/>
            <person name="Stajich J.E."/>
            <person name="Barry K."/>
            <person name="Grigoriev I.V."/>
            <person name="Crous P."/>
            <person name="Smith M.E."/>
        </authorList>
    </citation>
    <scope>NUCLEOTIDE SEQUENCE</scope>
    <source>
        <strain evidence="8">NBRC 105413</strain>
    </source>
</reference>
<comment type="caution">
    <text evidence="8">The sequence shown here is derived from an EMBL/GenBank/DDBJ whole genome shotgun (WGS) entry which is preliminary data.</text>
</comment>
<dbReference type="AlphaFoldDB" id="A0A9W7XJB9"/>
<feature type="transmembrane region" description="Helical" evidence="6">
    <location>
        <begin position="388"/>
        <end position="406"/>
    </location>
</feature>
<evidence type="ECO:0000313" key="9">
    <source>
        <dbReference type="Proteomes" id="UP001145021"/>
    </source>
</evidence>
<dbReference type="PANTHER" id="PTHR16950:SF16">
    <property type="entry name" value="ZINC TRANSPORTER ZIP13"/>
    <property type="match status" value="1"/>
</dbReference>
<dbReference type="GO" id="GO:0016020">
    <property type="term" value="C:membrane"/>
    <property type="evidence" value="ECO:0007669"/>
    <property type="project" value="UniProtKB-SubCell"/>
</dbReference>
<gene>
    <name evidence="8" type="ORF">LPJ64_004610</name>
</gene>
<feature type="signal peptide" evidence="7">
    <location>
        <begin position="1"/>
        <end position="27"/>
    </location>
</feature>
<keyword evidence="9" id="KW-1185">Reference proteome</keyword>
<sequence>MILFSIRNGRLLLALLALMTCVLPLAANSAQDIAADDSVDLFGRCPLFDNIVGDQMLSGKLTPAQAFAELDSHNCPIIRGASITSAQQLQDAVERSLHGKDDADHQGHPDPFQCRKLQSLVRQVWSSTQSPKQVMDQLAAVKCPSLTSCEQFGRVKQRYVKGFMSPSQAIHELTLNCPLFSPPASLPQAQRRRTTGRPAESMADECRRLSDMLYSVDAQVAMDELCATSVPLITNCPLFQGVRARYQGGEITAQMAVAEMKANCPILSKELNPGMLFNFEEYGNYRDPHYDVAHESHCHNPLGRRSCCGCGSNHDGVLDEAGMCQRSCRSDDTKTKRQASGLERLLGGVFPKGSPAASSLLATFYISLFPNLVLFATPSTIPNSALRIMVGFAVGGLLGDVFLHLMPHLFSSEHSHEHAHAHAHAHDHQAHVSEHVRNTVFGCTVFLGLMVFFVVDKFMRLLGDGHSHSHSHGHSHAHSHSHGHGVAKAASGTLDSRQRLRKRRAAKSSSSGSSGDASEADDEKDHQPEQPSAKPVQRQVKLSAYLNLIADAAHNFTDGLAMSASFYLSHAAGLSTFVAVFFHEIPHELGDFAILVQSGFSRSSALASQFFTALGAIAGTIAGILIEETGKGNTLSLRGLFTPGLPIFVPAAHSHHASVLPSFVTGLLGLLPSTVAGVPWSQLVIPFTAGGFIYVGTVSVLPDLLQPDHEEPAELTLAKSRGSNKNLRRGVTMAFVELSAMLVGLGIMAAIALTEE</sequence>
<feature type="transmembrane region" description="Helical" evidence="6">
    <location>
        <begin position="566"/>
        <end position="585"/>
    </location>
</feature>
<accession>A0A9W7XJB9</accession>
<keyword evidence="4 6" id="KW-0472">Membrane</keyword>
<organism evidence="8 9">
    <name type="scientific">Coemansia asiatica</name>
    <dbReference type="NCBI Taxonomy" id="1052880"/>
    <lineage>
        <taxon>Eukaryota</taxon>
        <taxon>Fungi</taxon>
        <taxon>Fungi incertae sedis</taxon>
        <taxon>Zoopagomycota</taxon>
        <taxon>Kickxellomycotina</taxon>
        <taxon>Kickxellomycetes</taxon>
        <taxon>Kickxellales</taxon>
        <taxon>Kickxellaceae</taxon>
        <taxon>Coemansia</taxon>
    </lineage>
</organism>
<comment type="subcellular location">
    <subcellularLocation>
        <location evidence="1">Membrane</location>
        <topology evidence="1">Multi-pass membrane protein</topology>
    </subcellularLocation>
</comment>
<evidence type="ECO:0000256" key="3">
    <source>
        <dbReference type="ARBA" id="ARBA00022989"/>
    </source>
</evidence>
<dbReference type="PANTHER" id="PTHR16950">
    <property type="entry name" value="ZINC TRANSPORTER SLC39A7 HISTIDINE-RICH MEMBRANE PROTEIN KE4"/>
    <property type="match status" value="1"/>
</dbReference>
<keyword evidence="7" id="KW-0732">Signal</keyword>
<evidence type="ECO:0000256" key="1">
    <source>
        <dbReference type="ARBA" id="ARBA00004141"/>
    </source>
</evidence>
<keyword evidence="2 6" id="KW-0812">Transmembrane</keyword>
<evidence type="ECO:0000256" key="5">
    <source>
        <dbReference type="SAM" id="MobiDB-lite"/>
    </source>
</evidence>
<evidence type="ECO:0000313" key="8">
    <source>
        <dbReference type="EMBL" id="KAJ1643636.1"/>
    </source>
</evidence>
<proteinExistence type="predicted"/>
<feature type="region of interest" description="Disordered" evidence="5">
    <location>
        <begin position="465"/>
        <end position="537"/>
    </location>
</feature>
<feature type="transmembrane region" description="Helical" evidence="6">
    <location>
        <begin position="605"/>
        <end position="626"/>
    </location>
</feature>
<keyword evidence="3 6" id="KW-1133">Transmembrane helix</keyword>
<feature type="transmembrane region" description="Helical" evidence="6">
    <location>
        <begin position="356"/>
        <end position="376"/>
    </location>
</feature>
<feature type="compositionally biased region" description="Basic residues" evidence="5">
    <location>
        <begin position="468"/>
        <end position="485"/>
    </location>
</feature>